<keyword evidence="1" id="KW-0812">Transmembrane</keyword>
<feature type="transmembrane region" description="Helical" evidence="1">
    <location>
        <begin position="135"/>
        <end position="155"/>
    </location>
</feature>
<sequence>MLTLLIILVALAMILIAIVKFDIHPFLALFVGAILYGLMMGMPTEIIIKSISDGFGGVIGSVGLLILLGVIMGTFLEKTGGAIVIADRILKWIGEKSVNLSMMLSGWVLSIPVFGDSTIIMMNPIAKSLSKKSNISYAATIVALSLGAMASHALVPPTPGPIATAGILGADLGQVILWGVIVSLIALIPLYIFVNKFVTRIPLEAKMGIDENKLEKKQLPSFFSALTPVLVPLFLIILASIANYPTRPLGEGQFFKIIQFLGTPVIALLIGAFLSFALPKKFEVKLLSASGWIGESILLAAPVIFITGAGAVFGKMLQNSGVGDLVTSSMSDANWGIFLPFLIAFALKTAQGSTTVAMITTASIIAPILGPLGLDSETMKVFTCLAIGAGSLAVSHANDSGFWVVTQLSGMSIKQGNMSHSLGTVIASITAILSIYVLTLLVG</sequence>
<feature type="transmembrane region" description="Helical" evidence="1">
    <location>
        <begin position="254"/>
        <end position="276"/>
    </location>
</feature>
<dbReference type="EMBL" id="BAAAFI010000007">
    <property type="protein sequence ID" value="GAA0878728.1"/>
    <property type="molecule type" value="Genomic_DNA"/>
</dbReference>
<dbReference type="InterPro" id="IPR003474">
    <property type="entry name" value="Glcn_transporter"/>
</dbReference>
<accession>A0ABP3YBA6</accession>
<gene>
    <name evidence="2" type="ORF">GCM10009119_16960</name>
</gene>
<protein>
    <submittedName>
        <fullName evidence="2">GntP family permease</fullName>
    </submittedName>
</protein>
<proteinExistence type="predicted"/>
<feature type="transmembrane region" description="Helical" evidence="1">
    <location>
        <begin position="337"/>
        <end position="369"/>
    </location>
</feature>
<feature type="transmembrane region" description="Helical" evidence="1">
    <location>
        <begin position="175"/>
        <end position="198"/>
    </location>
</feature>
<evidence type="ECO:0000256" key="1">
    <source>
        <dbReference type="SAM" id="Phobius"/>
    </source>
</evidence>
<dbReference type="RefSeq" id="WP_343850394.1">
    <property type="nucleotide sequence ID" value="NZ_BAAAFI010000007.1"/>
</dbReference>
<evidence type="ECO:0000313" key="2">
    <source>
        <dbReference type="EMBL" id="GAA0878728.1"/>
    </source>
</evidence>
<keyword evidence="1" id="KW-0472">Membrane</keyword>
<dbReference type="PANTHER" id="PTHR30354:SF11">
    <property type="entry name" value="PERMEASE"/>
    <property type="match status" value="1"/>
</dbReference>
<dbReference type="Proteomes" id="UP001500469">
    <property type="component" value="Unassembled WGS sequence"/>
</dbReference>
<reference evidence="3" key="1">
    <citation type="journal article" date="2019" name="Int. J. Syst. Evol. Microbiol.">
        <title>The Global Catalogue of Microorganisms (GCM) 10K type strain sequencing project: providing services to taxonomists for standard genome sequencing and annotation.</title>
        <authorList>
            <consortium name="The Broad Institute Genomics Platform"/>
            <consortium name="The Broad Institute Genome Sequencing Center for Infectious Disease"/>
            <person name="Wu L."/>
            <person name="Ma J."/>
        </authorList>
    </citation>
    <scope>NUCLEOTIDE SEQUENCE [LARGE SCALE GENOMIC DNA]</scope>
    <source>
        <strain evidence="3">JCM 16112</strain>
    </source>
</reference>
<feature type="transmembrane region" description="Helical" evidence="1">
    <location>
        <begin position="219"/>
        <end position="242"/>
    </location>
</feature>
<keyword evidence="1" id="KW-1133">Transmembrane helix</keyword>
<organism evidence="2 3">
    <name type="scientific">Algoriphagus jejuensis</name>
    <dbReference type="NCBI Taxonomy" id="419934"/>
    <lineage>
        <taxon>Bacteria</taxon>
        <taxon>Pseudomonadati</taxon>
        <taxon>Bacteroidota</taxon>
        <taxon>Cytophagia</taxon>
        <taxon>Cytophagales</taxon>
        <taxon>Cyclobacteriaceae</taxon>
        <taxon>Algoriphagus</taxon>
    </lineage>
</organism>
<feature type="transmembrane region" description="Helical" evidence="1">
    <location>
        <begin position="297"/>
        <end position="317"/>
    </location>
</feature>
<dbReference type="Pfam" id="PF02447">
    <property type="entry name" value="GntP_permease"/>
    <property type="match status" value="1"/>
</dbReference>
<feature type="transmembrane region" description="Helical" evidence="1">
    <location>
        <begin position="418"/>
        <end position="442"/>
    </location>
</feature>
<feature type="transmembrane region" description="Helical" evidence="1">
    <location>
        <begin position="55"/>
        <end position="76"/>
    </location>
</feature>
<feature type="transmembrane region" description="Helical" evidence="1">
    <location>
        <begin position="27"/>
        <end position="48"/>
    </location>
</feature>
<name>A0ABP3YBA6_9BACT</name>
<keyword evidence="3" id="KW-1185">Reference proteome</keyword>
<dbReference type="PANTHER" id="PTHR30354">
    <property type="entry name" value="GNT FAMILY GLUCONATE TRANSPORTER"/>
    <property type="match status" value="1"/>
</dbReference>
<comment type="caution">
    <text evidence="2">The sequence shown here is derived from an EMBL/GenBank/DDBJ whole genome shotgun (WGS) entry which is preliminary data.</text>
</comment>
<evidence type="ECO:0000313" key="3">
    <source>
        <dbReference type="Proteomes" id="UP001500469"/>
    </source>
</evidence>